<sequence length="843" mass="96493">MSMSPVSKYYNSPNSLSRSPGMFNAQTHTTAHKARYVLPFAKNPNFVGRKNELEILSQRLLTNHESRTAIVGPSGTGKTQIALQFAHVVKDTMPAVSIFWIPAWSRDSFGRACKDVLAELQTNQADISGNDAKAVVREYLSSDEAGQWLVVLDHADVYQGELLGYIPQSKKGMTLITFHPSIEGRIATKTFPKQDILPLGSMSLKESVEFLQKSLIRKELAQQNKTIRQLLRKLACWPLAIAQTAAYLNMNNISVAKYMQLLNRTEQDLMEIGVEQFLDSTHNENSTRAIVTTLMVSFSQLRERSLVEADLLAFISCIGWRAIPRSLLIMTQSEERAKEAINILCSYALLSKCGGEVQAEISNEEWYDMHPVVHSAARIWTSKFESVADTLQRALKHATNVIASSYHANEVAWKAYRPHALCLLRNFQSFTDGVNAELSLLTGQCLLLDEKFTEAVYWLEVSFRWRQGACEETDANRLLKEYMLAIAYRDSGRFKEAVALLEHVVGVQERVLTEHHPHRLASQRALALAYKLNRQSVFMATTSRVPSLKISESNERDEDQNSVLSYNRKTSSQIGIEVRTRARLRAINVLGTFFWRLKELRPLHDNLSKRLGYKRFVNYYCRILKFYALKLEGRSEARTYAEEVTIRVLKSQRNRNDIARRLIELFDLRNQYPRVPLDLIDGRLITKKEQSSRIEELASYTHDLAVDQIHTDGIFESEEDSDEDCDDSGKTKRLVDPQDDFDISFFSVIDGAKEFLRRHMDIFSLELRLLLLPASLREVVKTVPREDIHISHTNDVTIINRIKALVEDNTAIEWDWWPLKSRVPDLPPDRQRLEWQVGSLKVR</sequence>
<evidence type="ECO:0000313" key="1">
    <source>
        <dbReference type="EMBL" id="USP76238.1"/>
    </source>
</evidence>
<dbReference type="GO" id="GO:0043531">
    <property type="term" value="F:ADP binding"/>
    <property type="evidence" value="ECO:0007669"/>
    <property type="project" value="InterPro"/>
</dbReference>
<dbReference type="InterPro" id="IPR027417">
    <property type="entry name" value="P-loop_NTPase"/>
</dbReference>
<organism evidence="1 2">
    <name type="scientific">Curvularia clavata</name>
    <dbReference type="NCBI Taxonomy" id="95742"/>
    <lineage>
        <taxon>Eukaryota</taxon>
        <taxon>Fungi</taxon>
        <taxon>Dikarya</taxon>
        <taxon>Ascomycota</taxon>
        <taxon>Pezizomycotina</taxon>
        <taxon>Dothideomycetes</taxon>
        <taxon>Pleosporomycetidae</taxon>
        <taxon>Pleosporales</taxon>
        <taxon>Pleosporineae</taxon>
        <taxon>Pleosporaceae</taxon>
        <taxon>Curvularia</taxon>
    </lineage>
</organism>
<name>A0A9Q9DQE1_CURCL</name>
<gene>
    <name evidence="1" type="ORF">yc1106_03512</name>
</gene>
<accession>A0A9Q9DQE1</accession>
<dbReference type="Gene3D" id="3.40.50.300">
    <property type="entry name" value="P-loop containing nucleotide triphosphate hydrolases"/>
    <property type="match status" value="1"/>
</dbReference>
<proteinExistence type="predicted"/>
<dbReference type="InterPro" id="IPR053137">
    <property type="entry name" value="NLR-like"/>
</dbReference>
<dbReference type="OrthoDB" id="443402at2759"/>
<dbReference type="InterPro" id="IPR011990">
    <property type="entry name" value="TPR-like_helical_dom_sf"/>
</dbReference>
<keyword evidence="1" id="KW-0378">Hydrolase</keyword>
<dbReference type="VEuPathDB" id="FungiDB:yc1106_03512"/>
<dbReference type="AlphaFoldDB" id="A0A9Q9DQE1"/>
<dbReference type="SUPFAM" id="SSF52540">
    <property type="entry name" value="P-loop containing nucleoside triphosphate hydrolases"/>
    <property type="match status" value="1"/>
</dbReference>
<protein>
    <submittedName>
        <fullName evidence="1">P-loop containing nucleoside triphosphate hydrolase protein</fullName>
    </submittedName>
</protein>
<dbReference type="PANTHER" id="PTHR46082">
    <property type="entry name" value="ATP/GTP-BINDING PROTEIN-RELATED"/>
    <property type="match status" value="1"/>
</dbReference>
<dbReference type="EMBL" id="CP089275">
    <property type="protein sequence ID" value="USP76238.1"/>
    <property type="molecule type" value="Genomic_DNA"/>
</dbReference>
<dbReference type="GO" id="GO:0016787">
    <property type="term" value="F:hydrolase activity"/>
    <property type="evidence" value="ECO:0007669"/>
    <property type="project" value="UniProtKB-KW"/>
</dbReference>
<dbReference type="Proteomes" id="UP001056012">
    <property type="component" value="Chromosome 2"/>
</dbReference>
<keyword evidence="2" id="KW-1185">Reference proteome</keyword>
<dbReference type="PANTHER" id="PTHR46082:SF6">
    <property type="entry name" value="AAA+ ATPASE DOMAIN-CONTAINING PROTEIN-RELATED"/>
    <property type="match status" value="1"/>
</dbReference>
<evidence type="ECO:0000313" key="2">
    <source>
        <dbReference type="Proteomes" id="UP001056012"/>
    </source>
</evidence>
<reference evidence="1" key="1">
    <citation type="submission" date="2021-12" db="EMBL/GenBank/DDBJ databases">
        <title>Curvularia clavata genome.</title>
        <authorList>
            <person name="Cao Y."/>
        </authorList>
    </citation>
    <scope>NUCLEOTIDE SEQUENCE</scope>
    <source>
        <strain evidence="1">Yc1106</strain>
    </source>
</reference>
<dbReference type="Gene3D" id="1.25.40.10">
    <property type="entry name" value="Tetratricopeptide repeat domain"/>
    <property type="match status" value="1"/>
</dbReference>
<dbReference type="SUPFAM" id="SSF48452">
    <property type="entry name" value="TPR-like"/>
    <property type="match status" value="1"/>
</dbReference>